<keyword evidence="5 8" id="KW-0460">Magnesium</keyword>
<dbReference type="PANTHER" id="PTHR42714:SF2">
    <property type="entry name" value="TRNA MODIFICATION GTPASE GTPBP3, MITOCHONDRIAL"/>
    <property type="match status" value="1"/>
</dbReference>
<feature type="binding site" evidence="8">
    <location>
        <position position="449"/>
    </location>
    <ligand>
        <name>(6S)-5-formyl-5,6,7,8-tetrahydrofolate</name>
        <dbReference type="ChEBI" id="CHEBI:57457"/>
    </ligand>
</feature>
<dbReference type="OrthoDB" id="9805918at2"/>
<dbReference type="GO" id="GO:0046872">
    <property type="term" value="F:metal ion binding"/>
    <property type="evidence" value="ECO:0007669"/>
    <property type="project" value="UniProtKB-KW"/>
</dbReference>
<dbReference type="InterPro" id="IPR005225">
    <property type="entry name" value="Small_GTP-bd"/>
</dbReference>
<comment type="subcellular location">
    <subcellularLocation>
        <location evidence="8">Cytoplasm</location>
    </subcellularLocation>
</comment>
<dbReference type="Gene3D" id="3.30.1360.120">
    <property type="entry name" value="Probable tRNA modification gtpase trme, domain 1"/>
    <property type="match status" value="1"/>
</dbReference>
<dbReference type="Pfam" id="PF12631">
    <property type="entry name" value="MnmE_helical"/>
    <property type="match status" value="1"/>
</dbReference>
<dbReference type="CDD" id="cd14858">
    <property type="entry name" value="TrmE_N"/>
    <property type="match status" value="1"/>
</dbReference>
<proteinExistence type="inferred from homology"/>
<dbReference type="NCBIfam" id="TIGR00231">
    <property type="entry name" value="small_GTP"/>
    <property type="match status" value="1"/>
</dbReference>
<feature type="binding site" evidence="8">
    <location>
        <position position="91"/>
    </location>
    <ligand>
        <name>(6S)-5-formyl-5,6,7,8-tetrahydrofolate</name>
        <dbReference type="ChEBI" id="CHEBI:57457"/>
    </ligand>
</feature>
<dbReference type="Gene3D" id="1.20.120.430">
    <property type="entry name" value="tRNA modification GTPase MnmE domain 2"/>
    <property type="match status" value="1"/>
</dbReference>
<dbReference type="InterPro" id="IPR027417">
    <property type="entry name" value="P-loop_NTPase"/>
</dbReference>
<keyword evidence="3 8" id="KW-0547">Nucleotide-binding</keyword>
<dbReference type="Pfam" id="PF01926">
    <property type="entry name" value="MMR_HSR1"/>
    <property type="match status" value="1"/>
</dbReference>
<evidence type="ECO:0000256" key="5">
    <source>
        <dbReference type="ARBA" id="ARBA00022842"/>
    </source>
</evidence>
<accession>A0A2J7TE74</accession>
<comment type="function">
    <text evidence="8">Exhibits a very high intrinsic GTPase hydrolysis rate. Involved in the addition of a carboxymethylaminomethyl (cmnm) group at the wobble position (U34) of certain tRNAs, forming tRNA-cmnm(5)s(2)U34.</text>
</comment>
<dbReference type="EMBL" id="PDZR01000020">
    <property type="protein sequence ID" value="PNG25072.1"/>
    <property type="molecule type" value="Genomic_DNA"/>
</dbReference>
<feature type="binding site" evidence="8">
    <location>
        <begin position="238"/>
        <end position="243"/>
    </location>
    <ligand>
        <name>GTP</name>
        <dbReference type="ChEBI" id="CHEBI:37565"/>
    </ligand>
</feature>
<feature type="domain" description="TrmE-type G" evidence="9">
    <location>
        <begin position="228"/>
        <end position="373"/>
    </location>
</feature>
<dbReference type="Proteomes" id="UP000236286">
    <property type="component" value="Unassembled WGS sequence"/>
</dbReference>
<feature type="binding site" evidence="8">
    <location>
        <position position="33"/>
    </location>
    <ligand>
        <name>(6S)-5-formyl-5,6,7,8-tetrahydrofolate</name>
        <dbReference type="ChEBI" id="CHEBI:57457"/>
    </ligand>
</feature>
<dbReference type="AlphaFoldDB" id="A0A2J7TE74"/>
<dbReference type="InterPro" id="IPR003593">
    <property type="entry name" value="AAA+_ATPase"/>
</dbReference>
<dbReference type="Pfam" id="PF10396">
    <property type="entry name" value="TrmE_N"/>
    <property type="match status" value="1"/>
</dbReference>
<evidence type="ECO:0000256" key="7">
    <source>
        <dbReference type="ARBA" id="ARBA00023134"/>
    </source>
</evidence>
<evidence type="ECO:0000256" key="1">
    <source>
        <dbReference type="ARBA" id="ARBA00011043"/>
    </source>
</evidence>
<name>A0A2J7TE74_METSI</name>
<dbReference type="InterPro" id="IPR027266">
    <property type="entry name" value="TrmE/GcvT-like"/>
</dbReference>
<dbReference type="GO" id="GO:0003924">
    <property type="term" value="F:GTPase activity"/>
    <property type="evidence" value="ECO:0007669"/>
    <property type="project" value="UniProtKB-UniRule"/>
</dbReference>
<evidence type="ECO:0000313" key="10">
    <source>
        <dbReference type="EMBL" id="PNG25072.1"/>
    </source>
</evidence>
<protein>
    <recommendedName>
        <fullName evidence="8">tRNA modification GTPase MnmE</fullName>
        <ecNumber evidence="8">3.6.-.-</ecNumber>
    </recommendedName>
</protein>
<comment type="caution">
    <text evidence="10">The sequence shown here is derived from an EMBL/GenBank/DDBJ whole genome shotgun (WGS) entry which is preliminary data.</text>
</comment>
<feature type="binding site" evidence="8">
    <location>
        <position position="263"/>
    </location>
    <ligand>
        <name>Mg(2+)</name>
        <dbReference type="ChEBI" id="CHEBI:18420"/>
    </ligand>
</feature>
<dbReference type="EC" id="3.6.-.-" evidence="8"/>
<comment type="cofactor">
    <cofactor evidence="8">
        <name>K(+)</name>
        <dbReference type="ChEBI" id="CHEBI:29103"/>
    </cofactor>
    <text evidence="8">Binds 1 potassium ion per subunit.</text>
</comment>
<comment type="caution">
    <text evidence="8">Lacks conserved residue(s) required for the propagation of feature annotation.</text>
</comment>
<dbReference type="PANTHER" id="PTHR42714">
    <property type="entry name" value="TRNA MODIFICATION GTPASE GTPBP3"/>
    <property type="match status" value="1"/>
</dbReference>
<dbReference type="InterPro" id="IPR004520">
    <property type="entry name" value="GTPase_MnmE"/>
</dbReference>
<dbReference type="FunFam" id="3.30.1360.120:FF:000007">
    <property type="entry name" value="tRNA modification GTPase GTPBP3, mitochondrial"/>
    <property type="match status" value="1"/>
</dbReference>
<dbReference type="InterPro" id="IPR031168">
    <property type="entry name" value="G_TrmE"/>
</dbReference>
<dbReference type="CDD" id="cd04164">
    <property type="entry name" value="trmE"/>
    <property type="match status" value="1"/>
</dbReference>
<organism evidence="10 11">
    <name type="scientific">Methylocella silvestris</name>
    <dbReference type="NCBI Taxonomy" id="199596"/>
    <lineage>
        <taxon>Bacteria</taxon>
        <taxon>Pseudomonadati</taxon>
        <taxon>Pseudomonadota</taxon>
        <taxon>Alphaproteobacteria</taxon>
        <taxon>Hyphomicrobiales</taxon>
        <taxon>Beijerinckiaceae</taxon>
        <taxon>Methylocella</taxon>
    </lineage>
</organism>
<dbReference type="SUPFAM" id="SSF116878">
    <property type="entry name" value="TrmE connector domain"/>
    <property type="match status" value="1"/>
</dbReference>
<evidence type="ECO:0000259" key="9">
    <source>
        <dbReference type="PROSITE" id="PS51709"/>
    </source>
</evidence>
<feature type="binding site" evidence="8">
    <location>
        <position position="131"/>
    </location>
    <ligand>
        <name>(6S)-5-formyl-5,6,7,8-tetrahydrofolate</name>
        <dbReference type="ChEBI" id="CHEBI:57457"/>
    </ligand>
</feature>
<gene>
    <name evidence="8" type="primary">mnmE</name>
    <name evidence="8" type="synonym">trmE</name>
    <name evidence="10" type="ORF">CR492_15630</name>
</gene>
<evidence type="ECO:0000256" key="4">
    <source>
        <dbReference type="ARBA" id="ARBA00022801"/>
    </source>
</evidence>
<feature type="binding site" evidence="8">
    <location>
        <begin position="282"/>
        <end position="285"/>
    </location>
    <ligand>
        <name>GTP</name>
        <dbReference type="ChEBI" id="CHEBI:37565"/>
    </ligand>
</feature>
<keyword evidence="8" id="KW-0963">Cytoplasm</keyword>
<dbReference type="InterPro" id="IPR025867">
    <property type="entry name" value="MnmE_helical"/>
</dbReference>
<dbReference type="Gene3D" id="3.40.50.300">
    <property type="entry name" value="P-loop containing nucleotide triphosphate hydrolases"/>
    <property type="match status" value="1"/>
</dbReference>
<evidence type="ECO:0000256" key="8">
    <source>
        <dbReference type="HAMAP-Rule" id="MF_00379"/>
    </source>
</evidence>
<keyword evidence="6 8" id="KW-0630">Potassium</keyword>
<dbReference type="HAMAP" id="MF_00379">
    <property type="entry name" value="GTPase_MnmE"/>
    <property type="match status" value="1"/>
</dbReference>
<comment type="similarity">
    <text evidence="1 8">Belongs to the TRAFAC class TrmE-Era-EngA-EngB-Septin-like GTPase superfamily. TrmE GTPase family.</text>
</comment>
<dbReference type="PROSITE" id="PS51709">
    <property type="entry name" value="G_TRME"/>
    <property type="match status" value="1"/>
</dbReference>
<evidence type="ECO:0000256" key="3">
    <source>
        <dbReference type="ARBA" id="ARBA00022741"/>
    </source>
</evidence>
<keyword evidence="4 8" id="KW-0378">Hydrolase</keyword>
<keyword evidence="7 8" id="KW-0342">GTP-binding</keyword>
<evidence type="ECO:0000313" key="11">
    <source>
        <dbReference type="Proteomes" id="UP000236286"/>
    </source>
</evidence>
<dbReference type="GO" id="GO:0005737">
    <property type="term" value="C:cytoplasm"/>
    <property type="evidence" value="ECO:0007669"/>
    <property type="project" value="UniProtKB-SubCell"/>
</dbReference>
<evidence type="ECO:0000256" key="2">
    <source>
        <dbReference type="ARBA" id="ARBA00022694"/>
    </source>
</evidence>
<dbReference type="GO" id="GO:0030488">
    <property type="term" value="P:tRNA methylation"/>
    <property type="evidence" value="ECO:0007669"/>
    <property type="project" value="TreeGrafter"/>
</dbReference>
<keyword evidence="2 8" id="KW-0819">tRNA processing</keyword>
<sequence>MNGSEGSAPIGRSGDTIFAVASGASRAAIAILRLTGPISGAIVKTVAGRLPAPRVATLATFRDPATGEPIDQGLVIFFQAPRSYTGEDGAEFHVHGGRAVVAGLIAAIGSIDGARAAEAGEFSRRALMNGKLDLGQVEGIGDLVAAETAAQRRQALRQTEGLLGRRAGRWRAALIEASARIAADIDFSDEGDVAAAPALDVAPIIAPVLAELRSELDAARAGERIREGLTIVIAGPPNAGKSTLLNALARRDVAIVSKHAGTTRDVLEVELDLGGYAALLIDTAGLRETADPVEQIGVSRALARAQKADLVLWLSEIGDGQAPDERLGGPELWRIATKADLAPDAVPSVGLCVSAASGLNLDILLDRLTHFAGQAGGAGHEGIITQERHRKSIAEAEGALARIQSNPDLAVEIIAEDLRAALFALERLVGRVDVEDVLGDIFSKFCIGK</sequence>
<feature type="binding site" evidence="8">
    <location>
        <begin position="257"/>
        <end position="263"/>
    </location>
    <ligand>
        <name>GTP</name>
        <dbReference type="ChEBI" id="CHEBI:37565"/>
    </ligand>
</feature>
<dbReference type="InterPro" id="IPR006073">
    <property type="entry name" value="GTP-bd"/>
</dbReference>
<dbReference type="GO" id="GO:0005525">
    <property type="term" value="F:GTP binding"/>
    <property type="evidence" value="ECO:0007669"/>
    <property type="project" value="UniProtKB-UniRule"/>
</dbReference>
<dbReference type="NCBIfam" id="NF003661">
    <property type="entry name" value="PRK05291.1-3"/>
    <property type="match status" value="1"/>
</dbReference>
<comment type="subunit">
    <text evidence="8">Homodimer. Heterotetramer of two MnmE and two MnmG subunits.</text>
</comment>
<dbReference type="GO" id="GO:0002098">
    <property type="term" value="P:tRNA wobble uridine modification"/>
    <property type="evidence" value="ECO:0007669"/>
    <property type="project" value="TreeGrafter"/>
</dbReference>
<evidence type="ECO:0000256" key="6">
    <source>
        <dbReference type="ARBA" id="ARBA00022958"/>
    </source>
</evidence>
<dbReference type="InterPro" id="IPR018948">
    <property type="entry name" value="GTP-bd_TrmE_N"/>
</dbReference>
<dbReference type="SUPFAM" id="SSF52540">
    <property type="entry name" value="P-loop containing nucleoside triphosphate hydrolases"/>
    <property type="match status" value="1"/>
</dbReference>
<feature type="binding site" evidence="8">
    <location>
        <position position="242"/>
    </location>
    <ligand>
        <name>Mg(2+)</name>
        <dbReference type="ChEBI" id="CHEBI:18420"/>
    </ligand>
</feature>
<keyword evidence="8" id="KW-0479">Metal-binding</keyword>
<dbReference type="SMART" id="SM00382">
    <property type="entry name" value="AAA"/>
    <property type="match status" value="1"/>
</dbReference>
<reference evidence="10 11" key="1">
    <citation type="submission" date="2017-10" db="EMBL/GenBank/DDBJ databases">
        <title>Genome announcement of Methylocella silvestris TVC from permafrost.</title>
        <authorList>
            <person name="Wang J."/>
            <person name="Geng K."/>
            <person name="Ul-Haque F."/>
            <person name="Crombie A.T."/>
            <person name="Street L.E."/>
            <person name="Wookey P.A."/>
            <person name="Murrell J.C."/>
            <person name="Pratscher J."/>
        </authorList>
    </citation>
    <scope>NUCLEOTIDE SEQUENCE [LARGE SCALE GENOMIC DNA]</scope>
    <source>
        <strain evidence="10 11">TVC</strain>
    </source>
</reference>
<dbReference type="InterPro" id="IPR027368">
    <property type="entry name" value="MnmE_dom2"/>
</dbReference>